<sequence>MIHNLITSVVERRGDPWPLRLVFTRCSFAPLDLLDTLRLPGGGFMEVLAFDRCPISDAHVSSLLRRARQDDGLFAHLRSLRLSGTLSSDAMRALLRYVDEEVEEPVLRELVVPNSCADVVGGHPIAIRLPRLMVNGKSIESYQPHRSRVSSLAV</sequence>
<proteinExistence type="predicted"/>
<gene>
    <name evidence="1" type="ORF">BSAL_19895</name>
</gene>
<keyword evidence="2" id="KW-1185">Reference proteome</keyword>
<evidence type="ECO:0000313" key="2">
    <source>
        <dbReference type="Proteomes" id="UP000051952"/>
    </source>
</evidence>
<protein>
    <submittedName>
        <fullName evidence="1">Uncharacterized protein</fullName>
    </submittedName>
</protein>
<name>A0A0S4JFZ7_BODSA</name>
<evidence type="ECO:0000313" key="1">
    <source>
        <dbReference type="EMBL" id="CUG89212.1"/>
    </source>
</evidence>
<organism evidence="1 2">
    <name type="scientific">Bodo saltans</name>
    <name type="common">Flagellated protozoan</name>
    <dbReference type="NCBI Taxonomy" id="75058"/>
    <lineage>
        <taxon>Eukaryota</taxon>
        <taxon>Discoba</taxon>
        <taxon>Euglenozoa</taxon>
        <taxon>Kinetoplastea</taxon>
        <taxon>Metakinetoplastina</taxon>
        <taxon>Eubodonida</taxon>
        <taxon>Bodonidae</taxon>
        <taxon>Bodo</taxon>
    </lineage>
</organism>
<dbReference type="AlphaFoldDB" id="A0A0S4JFZ7"/>
<dbReference type="EMBL" id="CYKH01001715">
    <property type="protein sequence ID" value="CUG89212.1"/>
    <property type="molecule type" value="Genomic_DNA"/>
</dbReference>
<accession>A0A0S4JFZ7</accession>
<dbReference type="VEuPathDB" id="TriTrypDB:BSAL_19895"/>
<dbReference type="Proteomes" id="UP000051952">
    <property type="component" value="Unassembled WGS sequence"/>
</dbReference>
<reference evidence="2" key="1">
    <citation type="submission" date="2015-09" db="EMBL/GenBank/DDBJ databases">
        <authorList>
            <consortium name="Pathogen Informatics"/>
        </authorList>
    </citation>
    <scope>NUCLEOTIDE SEQUENCE [LARGE SCALE GENOMIC DNA]</scope>
    <source>
        <strain evidence="2">Lake Konstanz</strain>
    </source>
</reference>